<evidence type="ECO:0000313" key="10">
    <source>
        <dbReference type="Proteomes" id="UP000077115"/>
    </source>
</evidence>
<dbReference type="GO" id="GO:0005634">
    <property type="term" value="C:nucleus"/>
    <property type="evidence" value="ECO:0007669"/>
    <property type="project" value="TreeGrafter"/>
</dbReference>
<evidence type="ECO:0000256" key="4">
    <source>
        <dbReference type="ARBA" id="ARBA00022566"/>
    </source>
</evidence>
<dbReference type="SMART" id="SM00100">
    <property type="entry name" value="cNMP"/>
    <property type="match status" value="1"/>
</dbReference>
<evidence type="ECO:0000259" key="8">
    <source>
        <dbReference type="PROSITE" id="PS50042"/>
    </source>
</evidence>
<dbReference type="InterPro" id="IPR014710">
    <property type="entry name" value="RmlC-like_jellyroll"/>
</dbReference>
<dbReference type="eggNOG" id="KOG1113">
    <property type="taxonomic scope" value="Eukaryota"/>
</dbReference>
<dbReference type="GO" id="GO:0005952">
    <property type="term" value="C:cAMP-dependent protein kinase complex"/>
    <property type="evidence" value="ECO:0007669"/>
    <property type="project" value="InterPro"/>
</dbReference>
<dbReference type="CDD" id="cd00038">
    <property type="entry name" value="CAP_ED"/>
    <property type="match status" value="1"/>
</dbReference>
<keyword evidence="9" id="KW-0808">Transferase</keyword>
<dbReference type="SUPFAM" id="SSF51206">
    <property type="entry name" value="cAMP-binding domain-like"/>
    <property type="match status" value="1"/>
</dbReference>
<dbReference type="Pfam" id="PF00027">
    <property type="entry name" value="cNMP_binding"/>
    <property type="match status" value="1"/>
</dbReference>
<dbReference type="GO" id="GO:0004862">
    <property type="term" value="F:cAMP-dependent protein kinase inhibitor activity"/>
    <property type="evidence" value="ECO:0007669"/>
    <property type="project" value="TreeGrafter"/>
</dbReference>
<reference evidence="9 10" key="2">
    <citation type="submission" date="2016-05" db="EMBL/GenBank/DDBJ databases">
        <title>Lineage-specific infection strategies underlie the spectrum of fungal disease in amphibians.</title>
        <authorList>
            <person name="Cuomo C.A."/>
            <person name="Farrer R.A."/>
            <person name="James T."/>
            <person name="Longcore J."/>
            <person name="Birren B."/>
        </authorList>
    </citation>
    <scope>NUCLEOTIDE SEQUENCE [LARGE SCALE GENOMIC DNA]</scope>
    <source>
        <strain evidence="9 10">JEL423</strain>
    </source>
</reference>
<dbReference type="GO" id="GO:0005829">
    <property type="term" value="C:cytosol"/>
    <property type="evidence" value="ECO:0007669"/>
    <property type="project" value="TreeGrafter"/>
</dbReference>
<evidence type="ECO:0000256" key="6">
    <source>
        <dbReference type="ARBA" id="ARBA00022741"/>
    </source>
</evidence>
<dbReference type="GO" id="GO:0016301">
    <property type="term" value="F:kinase activity"/>
    <property type="evidence" value="ECO:0007669"/>
    <property type="project" value="UniProtKB-KW"/>
</dbReference>
<feature type="domain" description="Cyclic nucleotide-binding" evidence="8">
    <location>
        <begin position="20"/>
        <end position="140"/>
    </location>
</feature>
<evidence type="ECO:0000256" key="1">
    <source>
        <dbReference type="ARBA" id="ARBA00005753"/>
    </source>
</evidence>
<dbReference type="OrthoDB" id="417078at2759"/>
<dbReference type="InterPro" id="IPR000595">
    <property type="entry name" value="cNMP-bd_dom"/>
</dbReference>
<dbReference type="PROSITE" id="PS50042">
    <property type="entry name" value="CNMP_BINDING_3"/>
    <property type="match status" value="1"/>
</dbReference>
<evidence type="ECO:0000256" key="3">
    <source>
        <dbReference type="ARBA" id="ARBA00022553"/>
    </source>
</evidence>
<dbReference type="PANTHER" id="PTHR11635:SF152">
    <property type="entry name" value="CAMP-DEPENDENT PROTEIN KINASE TYPE I REGULATORY SUBUNIT-RELATED"/>
    <property type="match status" value="1"/>
</dbReference>
<dbReference type="InterPro" id="IPR018490">
    <property type="entry name" value="cNMP-bd_dom_sf"/>
</dbReference>
<protein>
    <recommendedName>
        <fullName evidence="2">cAMP-dependent protein kinase regulatory subunit</fullName>
    </recommendedName>
</protein>
<proteinExistence type="inferred from homology"/>
<dbReference type="FunFam" id="2.60.120.10:FF:000006">
    <property type="entry name" value="cAMP-dependent protein kinase type I-alpha regulatory subunit"/>
    <property type="match status" value="1"/>
</dbReference>
<dbReference type="Gene3D" id="2.60.120.10">
    <property type="entry name" value="Jelly Rolls"/>
    <property type="match status" value="1"/>
</dbReference>
<organism evidence="9 10">
    <name type="scientific">Batrachochytrium dendrobatidis (strain JEL423)</name>
    <dbReference type="NCBI Taxonomy" id="403673"/>
    <lineage>
        <taxon>Eukaryota</taxon>
        <taxon>Fungi</taxon>
        <taxon>Fungi incertae sedis</taxon>
        <taxon>Chytridiomycota</taxon>
        <taxon>Chytridiomycota incertae sedis</taxon>
        <taxon>Chytridiomycetes</taxon>
        <taxon>Rhizophydiales</taxon>
        <taxon>Rhizophydiales incertae sedis</taxon>
        <taxon>Batrachochytrium</taxon>
    </lineage>
</organism>
<gene>
    <name evidence="9" type="ORF">BDEG_21342</name>
</gene>
<dbReference type="STRING" id="403673.A0A177WC33"/>
<dbReference type="GO" id="GO:0030552">
    <property type="term" value="F:cAMP binding"/>
    <property type="evidence" value="ECO:0007669"/>
    <property type="project" value="UniProtKB-KW"/>
</dbReference>
<dbReference type="AlphaFoldDB" id="A0A177WC33"/>
<sequence length="147" mass="16541">MENTSRKRRMYEAFLEEVPLLVSLEPYERHKIADALESVTFSDGDVVIRQGDVGDCFYIIEAGEATVTQTDENGVDHIMHAMKKGDYFGELALLTDKPRKATISAKGRLKCASLGKKAFVRLLGPVVDIIKRNANNYETVYQKVELE</sequence>
<dbReference type="Proteomes" id="UP000077115">
    <property type="component" value="Unassembled WGS sequence"/>
</dbReference>
<evidence type="ECO:0000256" key="5">
    <source>
        <dbReference type="ARBA" id="ARBA00022737"/>
    </source>
</evidence>
<reference evidence="9 10" key="1">
    <citation type="submission" date="2006-10" db="EMBL/GenBank/DDBJ databases">
        <title>The Genome Sequence of Batrachochytrium dendrobatidis JEL423.</title>
        <authorList>
            <consortium name="The Broad Institute Genome Sequencing Platform"/>
            <person name="Birren B."/>
            <person name="Lander E."/>
            <person name="Galagan J."/>
            <person name="Cuomo C."/>
            <person name="Devon K."/>
            <person name="Jaffe D."/>
            <person name="Butler J."/>
            <person name="Alvarez P."/>
            <person name="Gnerre S."/>
            <person name="Grabherr M."/>
            <person name="Kleber M."/>
            <person name="Mauceli E."/>
            <person name="Brockman W."/>
            <person name="Young S."/>
            <person name="LaButti K."/>
            <person name="Sykes S."/>
            <person name="DeCaprio D."/>
            <person name="Crawford M."/>
            <person name="Koehrsen M."/>
            <person name="Engels R."/>
            <person name="Montgomery P."/>
            <person name="Pearson M."/>
            <person name="Howarth C."/>
            <person name="Larson L."/>
            <person name="White J."/>
            <person name="O'Leary S."/>
            <person name="Kodira C."/>
            <person name="Zeng Q."/>
            <person name="Yandava C."/>
            <person name="Alvarado L."/>
            <person name="Longcore J."/>
            <person name="James T."/>
        </authorList>
    </citation>
    <scope>NUCLEOTIDE SEQUENCE [LARGE SCALE GENOMIC DNA]</scope>
    <source>
        <strain evidence="9 10">JEL423</strain>
    </source>
</reference>
<dbReference type="PANTHER" id="PTHR11635">
    <property type="entry name" value="CAMP-DEPENDENT PROTEIN KINASE REGULATORY CHAIN"/>
    <property type="match status" value="1"/>
</dbReference>
<comment type="similarity">
    <text evidence="1">Belongs to the cAMP-dependent kinase regulatory chain family.</text>
</comment>
<dbReference type="PROSITE" id="PS00888">
    <property type="entry name" value="CNMP_BINDING_1"/>
    <property type="match status" value="1"/>
</dbReference>
<keyword evidence="6" id="KW-0547">Nucleotide-binding</keyword>
<keyword evidence="3" id="KW-0597">Phosphoprotein</keyword>
<keyword evidence="4" id="KW-0116">cAMP-binding</keyword>
<keyword evidence="9" id="KW-0418">Kinase</keyword>
<evidence type="ECO:0000313" key="9">
    <source>
        <dbReference type="EMBL" id="OAJ37302.1"/>
    </source>
</evidence>
<keyword evidence="7" id="KW-0114">cAMP</keyword>
<dbReference type="InterPro" id="IPR018488">
    <property type="entry name" value="cNMP-bd_CS"/>
</dbReference>
<dbReference type="GO" id="GO:0034236">
    <property type="term" value="F:protein kinase A catalytic subunit binding"/>
    <property type="evidence" value="ECO:0007669"/>
    <property type="project" value="TreeGrafter"/>
</dbReference>
<evidence type="ECO:0000256" key="7">
    <source>
        <dbReference type="ARBA" id="ARBA00023149"/>
    </source>
</evidence>
<dbReference type="InterPro" id="IPR050503">
    <property type="entry name" value="cAMP-dep_PK_reg_su-like"/>
</dbReference>
<evidence type="ECO:0000256" key="2">
    <source>
        <dbReference type="ARBA" id="ARBA00020355"/>
    </source>
</evidence>
<accession>A0A177WC33</accession>
<dbReference type="EMBL" id="DS022300">
    <property type="protein sequence ID" value="OAJ37302.1"/>
    <property type="molecule type" value="Genomic_DNA"/>
</dbReference>
<dbReference type="PRINTS" id="PR00103">
    <property type="entry name" value="CAMPKINASE"/>
</dbReference>
<keyword evidence="5" id="KW-0677">Repeat</keyword>
<name>A0A177WC33_BATDL</name>
<dbReference type="VEuPathDB" id="FungiDB:BDEG_21342"/>